<feature type="binding site" evidence="11 13">
    <location>
        <position position="199"/>
    </location>
    <ligand>
        <name>Zn(2+)</name>
        <dbReference type="ChEBI" id="CHEBI:29105"/>
        <label>1</label>
    </ligand>
</feature>
<dbReference type="STRING" id="708126.BW727_100681"/>
<dbReference type="InterPro" id="IPR036264">
    <property type="entry name" value="Bact_exopeptidase_dim_dom"/>
</dbReference>
<dbReference type="HAMAP" id="MF_00550">
    <property type="entry name" value="Aminopeptidase_M20"/>
    <property type="match status" value="1"/>
</dbReference>
<feature type="binding site" evidence="11 13">
    <location>
        <position position="177"/>
    </location>
    <ligand>
        <name>Zn(2+)</name>
        <dbReference type="ChEBI" id="CHEBI:29105"/>
        <label>2</label>
    </ligand>
</feature>
<keyword evidence="7 11" id="KW-0479">Metal-binding</keyword>
<keyword evidence="4 11" id="KW-0031">Aminopeptidase</keyword>
<dbReference type="GO" id="GO:0008270">
    <property type="term" value="F:zinc ion binding"/>
    <property type="evidence" value="ECO:0007669"/>
    <property type="project" value="UniProtKB-UniRule"/>
</dbReference>
<evidence type="ECO:0000256" key="12">
    <source>
        <dbReference type="PIRSR" id="PIRSR037215-1"/>
    </source>
</evidence>
<reference evidence="15 16" key="1">
    <citation type="journal article" date="2014" name="Int. J. Syst. Evol. Microbiol.">
        <title>Jeotgalibaca dankookensis gen. nov., sp. nov., a member of the family Carnobacteriaceae, isolated from seujeot (Korean traditional food).</title>
        <authorList>
            <person name="Lee D.G."/>
            <person name="Trujillo M.E."/>
            <person name="Kang H."/>
            <person name="Ahn T.Y."/>
        </authorList>
    </citation>
    <scope>NUCLEOTIDE SEQUENCE [LARGE SCALE GENOMIC DNA]</scope>
    <source>
        <strain evidence="15 16">EX-07</strain>
    </source>
</reference>
<evidence type="ECO:0000256" key="4">
    <source>
        <dbReference type="ARBA" id="ARBA00022438"/>
    </source>
</evidence>
<dbReference type="PANTHER" id="PTHR42994">
    <property type="entry name" value="PEPTIDASE T"/>
    <property type="match status" value="1"/>
</dbReference>
<comment type="function">
    <text evidence="11">Cleaves the N-terminal amino acid of tripeptides.</text>
</comment>
<dbReference type="KEGG" id="jda:BW727_100681"/>
<dbReference type="InterPro" id="IPR010161">
    <property type="entry name" value="Peptidase_M20B"/>
</dbReference>
<feature type="binding site" evidence="11 13">
    <location>
        <position position="142"/>
    </location>
    <ligand>
        <name>Zn(2+)</name>
        <dbReference type="ChEBI" id="CHEBI:29105"/>
        <label>2</label>
    </ligand>
</feature>
<dbReference type="GO" id="GO:0008237">
    <property type="term" value="F:metallopeptidase activity"/>
    <property type="evidence" value="ECO:0007669"/>
    <property type="project" value="UniProtKB-KW"/>
</dbReference>
<evidence type="ECO:0000256" key="13">
    <source>
        <dbReference type="PIRSR" id="PIRSR037215-2"/>
    </source>
</evidence>
<comment type="cofactor">
    <cofactor evidence="11 13">
        <name>Zn(2+)</name>
        <dbReference type="ChEBI" id="CHEBI:29105"/>
    </cofactor>
    <text evidence="11 13">Binds 2 Zn(2+) ions per subunit.</text>
</comment>
<dbReference type="SUPFAM" id="SSF55031">
    <property type="entry name" value="Bacterial exopeptidase dimerisation domain"/>
    <property type="match status" value="1"/>
</dbReference>
<keyword evidence="5 11" id="KW-0963">Cytoplasm</keyword>
<dbReference type="Pfam" id="PF07687">
    <property type="entry name" value="M20_dimer"/>
    <property type="match status" value="1"/>
</dbReference>
<dbReference type="OrthoDB" id="9804934at2"/>
<dbReference type="GO" id="GO:0006508">
    <property type="term" value="P:proteolysis"/>
    <property type="evidence" value="ECO:0007669"/>
    <property type="project" value="UniProtKB-UniRule"/>
</dbReference>
<evidence type="ECO:0000256" key="7">
    <source>
        <dbReference type="ARBA" id="ARBA00022723"/>
    </source>
</evidence>
<feature type="binding site" evidence="11 13">
    <location>
        <position position="142"/>
    </location>
    <ligand>
        <name>Zn(2+)</name>
        <dbReference type="ChEBI" id="CHEBI:29105"/>
        <label>1</label>
    </ligand>
</feature>
<dbReference type="NCBIfam" id="NF009920">
    <property type="entry name" value="PRK13381.1"/>
    <property type="match status" value="1"/>
</dbReference>
<dbReference type="InterPro" id="IPR011650">
    <property type="entry name" value="Peptidase_M20_dimer"/>
</dbReference>
<feature type="active site" evidence="11 12">
    <location>
        <position position="82"/>
    </location>
</feature>
<dbReference type="GO" id="GO:0005829">
    <property type="term" value="C:cytosol"/>
    <property type="evidence" value="ECO:0007669"/>
    <property type="project" value="TreeGrafter"/>
</dbReference>
<feature type="binding site" evidence="11 13">
    <location>
        <position position="381"/>
    </location>
    <ligand>
        <name>Zn(2+)</name>
        <dbReference type="ChEBI" id="CHEBI:29105"/>
        <label>2</label>
    </ligand>
</feature>
<evidence type="ECO:0000256" key="11">
    <source>
        <dbReference type="HAMAP-Rule" id="MF_00550"/>
    </source>
</evidence>
<evidence type="ECO:0000313" key="15">
    <source>
        <dbReference type="EMBL" id="AQS53074.1"/>
    </source>
</evidence>
<keyword evidence="6 11" id="KW-0645">Protease</keyword>
<dbReference type="GO" id="GO:0045148">
    <property type="term" value="F:tripeptide aminopeptidase activity"/>
    <property type="evidence" value="ECO:0007669"/>
    <property type="project" value="UniProtKB-UniRule"/>
</dbReference>
<gene>
    <name evidence="15" type="primary">pepT_1</name>
    <name evidence="11" type="synonym">pepT</name>
    <name evidence="15" type="ORF">BW727_100681</name>
</gene>
<dbReference type="PROSITE" id="PS00758">
    <property type="entry name" value="ARGE_DAPE_CPG2_1"/>
    <property type="match status" value="1"/>
</dbReference>
<accession>A0A1S6INE6</accession>
<dbReference type="Gene3D" id="3.40.630.10">
    <property type="entry name" value="Zn peptidases"/>
    <property type="match status" value="1"/>
</dbReference>
<evidence type="ECO:0000256" key="9">
    <source>
        <dbReference type="ARBA" id="ARBA00022833"/>
    </source>
</evidence>
<dbReference type="NCBIfam" id="TIGR01882">
    <property type="entry name" value="peptidase-T"/>
    <property type="match status" value="1"/>
</dbReference>
<dbReference type="PROSITE" id="PS00759">
    <property type="entry name" value="ARGE_DAPE_CPG2_2"/>
    <property type="match status" value="1"/>
</dbReference>
<dbReference type="InterPro" id="IPR001261">
    <property type="entry name" value="ArgE/DapE_CS"/>
</dbReference>
<dbReference type="EC" id="3.4.11.4" evidence="11"/>
<keyword evidence="8 11" id="KW-0378">Hydrolase</keyword>
<proteinExistence type="inferred from homology"/>
<evidence type="ECO:0000256" key="5">
    <source>
        <dbReference type="ARBA" id="ARBA00022490"/>
    </source>
</evidence>
<dbReference type="Gene3D" id="3.30.70.360">
    <property type="match status" value="1"/>
</dbReference>
<dbReference type="InterPro" id="IPR002933">
    <property type="entry name" value="Peptidase_M20"/>
</dbReference>
<feature type="active site" description="Proton acceptor" evidence="11 12">
    <location>
        <position position="176"/>
    </location>
</feature>
<sequence>MKEKLIARFLTYVKYDTRSDESSDTVPSTLSQVSFAKEIIIPHLKEIGLSNIDYNSDNGFVTAVLPANTKGAPTIGFIAHMDTADFESKQVQPVFHENYNGKKIVLDAKKNIVLSPDDFPNLKNYVGQTLITTDGHTLLGADDKAGIAEIMSAVEIIKNDETILHGDIKVAFGPDEEIGKGADLFDVEGFAADFAYTMDGGPVGELQFESFNAAQATVYIQGKNVHPGTAKNTMVNAIKLAMTFDAQLPQNEVPEKTEGREGFYHLLGIEGTVEESKLVYIIRDHDRNRFEAKKKNLQSQADKMNAAFPEPRLKIEMDDQYYNMGEILKDDWQAVELAKRAMESLDIEPIIEPIRGGTDGSKLTYMGLPTPNIFAGGENFHGRYEYITVEAMEKATEVIVEIIRQSTLAAN</sequence>
<dbReference type="SUPFAM" id="SSF53187">
    <property type="entry name" value="Zn-dependent exopeptidases"/>
    <property type="match status" value="1"/>
</dbReference>
<dbReference type="CDD" id="cd03892">
    <property type="entry name" value="M20_peptT"/>
    <property type="match status" value="1"/>
</dbReference>
<protein>
    <recommendedName>
        <fullName evidence="11">Peptidase T</fullName>
        <ecNumber evidence="11">3.4.11.4</ecNumber>
    </recommendedName>
    <alternativeName>
        <fullName evidence="11">Aminotripeptidase</fullName>
        <shortName evidence="11">Tripeptidase</shortName>
    </alternativeName>
    <alternativeName>
        <fullName evidence="11">Tripeptide aminopeptidase</fullName>
    </alternativeName>
</protein>
<organism evidence="15 16">
    <name type="scientific">Jeotgalibaca dankookensis</name>
    <dbReference type="NCBI Taxonomy" id="708126"/>
    <lineage>
        <taxon>Bacteria</taxon>
        <taxon>Bacillati</taxon>
        <taxon>Bacillota</taxon>
        <taxon>Bacilli</taxon>
        <taxon>Lactobacillales</taxon>
        <taxon>Carnobacteriaceae</taxon>
        <taxon>Jeotgalibaca</taxon>
    </lineage>
</organism>
<comment type="similarity">
    <text evidence="3 11">Belongs to the peptidase M20B family.</text>
</comment>
<dbReference type="EMBL" id="CP019728">
    <property type="protein sequence ID" value="AQS53074.1"/>
    <property type="molecule type" value="Genomic_DNA"/>
</dbReference>
<evidence type="ECO:0000256" key="3">
    <source>
        <dbReference type="ARBA" id="ARBA00009692"/>
    </source>
</evidence>
<dbReference type="Proteomes" id="UP000188993">
    <property type="component" value="Chromosome"/>
</dbReference>
<dbReference type="RefSeq" id="WP_062470530.1">
    <property type="nucleotide sequence ID" value="NZ_BBYN01000020.1"/>
</dbReference>
<dbReference type="FunFam" id="3.30.70.360:FF:000002">
    <property type="entry name" value="Peptidase T"/>
    <property type="match status" value="1"/>
</dbReference>
<name>A0A1S6INE6_9LACT</name>
<dbReference type="PANTHER" id="PTHR42994:SF1">
    <property type="entry name" value="PEPTIDASE T"/>
    <property type="match status" value="1"/>
</dbReference>
<dbReference type="NCBIfam" id="NF003976">
    <property type="entry name" value="PRK05469.1"/>
    <property type="match status" value="1"/>
</dbReference>
<dbReference type="Pfam" id="PF01546">
    <property type="entry name" value="Peptidase_M20"/>
    <property type="match status" value="1"/>
</dbReference>
<dbReference type="PIRSF" id="PIRSF037215">
    <property type="entry name" value="Peptidase_M20B"/>
    <property type="match status" value="1"/>
</dbReference>
<feature type="domain" description="Peptidase M20 dimerisation" evidence="14">
    <location>
        <begin position="209"/>
        <end position="305"/>
    </location>
</feature>
<evidence type="ECO:0000256" key="2">
    <source>
        <dbReference type="ARBA" id="ARBA00004496"/>
    </source>
</evidence>
<evidence type="ECO:0000259" key="14">
    <source>
        <dbReference type="Pfam" id="PF07687"/>
    </source>
</evidence>
<comment type="subcellular location">
    <subcellularLocation>
        <location evidence="2 11">Cytoplasm</location>
    </subcellularLocation>
</comment>
<feature type="binding site" evidence="11 13">
    <location>
        <position position="80"/>
    </location>
    <ligand>
        <name>Zn(2+)</name>
        <dbReference type="ChEBI" id="CHEBI:29105"/>
        <label>1</label>
    </ligand>
</feature>
<keyword evidence="9 11" id="KW-0862">Zinc</keyword>
<comment type="catalytic activity">
    <reaction evidence="1 11">
        <text>Release of the N-terminal residue from a tripeptide.</text>
        <dbReference type="EC" id="3.4.11.4"/>
    </reaction>
</comment>
<dbReference type="GO" id="GO:0043171">
    <property type="term" value="P:peptide catabolic process"/>
    <property type="evidence" value="ECO:0007669"/>
    <property type="project" value="UniProtKB-UniRule"/>
</dbReference>
<evidence type="ECO:0000313" key="16">
    <source>
        <dbReference type="Proteomes" id="UP000188993"/>
    </source>
</evidence>
<evidence type="ECO:0000256" key="10">
    <source>
        <dbReference type="ARBA" id="ARBA00023049"/>
    </source>
</evidence>
<keyword evidence="10 11" id="KW-0482">Metalloprotease</keyword>
<evidence type="ECO:0000256" key="1">
    <source>
        <dbReference type="ARBA" id="ARBA00000870"/>
    </source>
</evidence>
<keyword evidence="16" id="KW-1185">Reference proteome</keyword>
<dbReference type="AlphaFoldDB" id="A0A1S6INE6"/>
<evidence type="ECO:0000256" key="6">
    <source>
        <dbReference type="ARBA" id="ARBA00022670"/>
    </source>
</evidence>
<evidence type="ECO:0000256" key="8">
    <source>
        <dbReference type="ARBA" id="ARBA00022801"/>
    </source>
</evidence>